<sequence length="500" mass="55704">MQLSERAMTVRMGEDGLLAQSRDDVAARIDRLDWSETPLGPRGTWPRALHTILRLMQHSGQPMFLAWGPELSFLYNDAYAPILGARHPDALGRPFREVWAEVWDDLLPMVERALAGTSTWRENLHLVLHRNGYAEDCWYTFSYSPAHDDAGRIAGMFCTCMETTGQVVAERALRANEGRFRALLDAAPAMMWVTDPDGACTHLNRSWYRFTGQTEATGLGKGWLSAVHPEDREVTDTRFAAAVAAQEAFSLDYRLRRADGQWRWAIDAAHPRLDEAGQYLGHVGSVLDITDRRVAEERQTLLAREVDHRAKNVLAVVQAALRLTRAPDVPSFTRALEGRVAALARAQTLLSNDRWAGADLEVLLRGELAPFLGPEDAAQPRARLQGPAVMLPAAMTQPLAMLVHELATNAVKHGALSVEAGHLLVQWRIDHGVLLLRWTERDGPEIAAPPRRSGFGSRVVDATVRGQLGGRIRIDWQRDGLDCHLELPMRRDMTEAFPVG</sequence>
<dbReference type="SMART" id="SM00911">
    <property type="entry name" value="HWE_HK"/>
    <property type="match status" value="1"/>
</dbReference>
<evidence type="ECO:0000256" key="10">
    <source>
        <dbReference type="ARBA" id="ARBA00022741"/>
    </source>
</evidence>
<evidence type="ECO:0000256" key="5">
    <source>
        <dbReference type="ARBA" id="ARBA00022606"/>
    </source>
</evidence>
<keyword evidence="10" id="KW-0547">Nucleotide-binding</keyword>
<evidence type="ECO:0000256" key="4">
    <source>
        <dbReference type="ARBA" id="ARBA00022553"/>
    </source>
</evidence>
<name>A0ABS6H9A3_9PROT</name>
<evidence type="ECO:0000256" key="14">
    <source>
        <dbReference type="ARBA" id="ARBA00023026"/>
    </source>
</evidence>
<organism evidence="18 19">
    <name type="scientific">Falsiroseomonas oleicola</name>
    <dbReference type="NCBI Taxonomy" id="2801474"/>
    <lineage>
        <taxon>Bacteria</taxon>
        <taxon>Pseudomonadati</taxon>
        <taxon>Pseudomonadota</taxon>
        <taxon>Alphaproteobacteria</taxon>
        <taxon>Acetobacterales</taxon>
        <taxon>Roseomonadaceae</taxon>
        <taxon>Falsiroseomonas</taxon>
    </lineage>
</organism>
<evidence type="ECO:0000256" key="9">
    <source>
        <dbReference type="ARBA" id="ARBA00022737"/>
    </source>
</evidence>
<keyword evidence="6" id="KW-0285">Flavoprotein</keyword>
<evidence type="ECO:0000256" key="15">
    <source>
        <dbReference type="ARBA" id="ARBA00023170"/>
    </source>
</evidence>
<evidence type="ECO:0000259" key="16">
    <source>
        <dbReference type="PROSITE" id="PS50112"/>
    </source>
</evidence>
<dbReference type="PROSITE" id="PS50112">
    <property type="entry name" value="PAS"/>
    <property type="match status" value="1"/>
</dbReference>
<evidence type="ECO:0000256" key="8">
    <source>
        <dbReference type="ARBA" id="ARBA00022679"/>
    </source>
</evidence>
<feature type="domain" description="PAS" evidence="16">
    <location>
        <begin position="176"/>
        <end position="246"/>
    </location>
</feature>
<keyword evidence="12" id="KW-0067">ATP-binding</keyword>
<evidence type="ECO:0000256" key="2">
    <source>
        <dbReference type="ARBA" id="ARBA00012438"/>
    </source>
</evidence>
<keyword evidence="4" id="KW-0597">Phosphoprotein</keyword>
<evidence type="ECO:0000313" key="19">
    <source>
        <dbReference type="Proteomes" id="UP000689967"/>
    </source>
</evidence>
<keyword evidence="19" id="KW-1185">Reference proteome</keyword>
<dbReference type="CDD" id="cd00130">
    <property type="entry name" value="PAS"/>
    <property type="match status" value="1"/>
</dbReference>
<evidence type="ECO:0000256" key="6">
    <source>
        <dbReference type="ARBA" id="ARBA00022630"/>
    </source>
</evidence>
<proteinExistence type="predicted"/>
<keyword evidence="3" id="KW-0600">Photoreceptor protein</keyword>
<dbReference type="Pfam" id="PF08447">
    <property type="entry name" value="PAS_3"/>
    <property type="match status" value="1"/>
</dbReference>
<dbReference type="EMBL" id="JAERQM010000004">
    <property type="protein sequence ID" value="MBU8545024.1"/>
    <property type="molecule type" value="Genomic_DNA"/>
</dbReference>
<accession>A0ABS6H9A3</accession>
<dbReference type="SMART" id="SM00086">
    <property type="entry name" value="PAC"/>
    <property type="match status" value="1"/>
</dbReference>
<protein>
    <recommendedName>
        <fullName evidence="2">histidine kinase</fullName>
        <ecNumber evidence="2">2.7.13.3</ecNumber>
    </recommendedName>
</protein>
<keyword evidence="5" id="KW-0716">Sensory transduction</keyword>
<comment type="caution">
    <text evidence="18">The sequence shown here is derived from an EMBL/GenBank/DDBJ whole genome shotgun (WGS) entry which is preliminary data.</text>
</comment>
<evidence type="ECO:0000256" key="12">
    <source>
        <dbReference type="ARBA" id="ARBA00022840"/>
    </source>
</evidence>
<comment type="catalytic activity">
    <reaction evidence="1">
        <text>ATP + protein L-histidine = ADP + protein N-phospho-L-histidine.</text>
        <dbReference type="EC" id="2.7.13.3"/>
    </reaction>
</comment>
<feature type="domain" description="PAC" evidence="17">
    <location>
        <begin position="249"/>
        <end position="301"/>
    </location>
</feature>
<keyword evidence="14" id="KW-0843">Virulence</keyword>
<dbReference type="InterPro" id="IPR000014">
    <property type="entry name" value="PAS"/>
</dbReference>
<dbReference type="InterPro" id="IPR013655">
    <property type="entry name" value="PAS_fold_3"/>
</dbReference>
<evidence type="ECO:0000256" key="7">
    <source>
        <dbReference type="ARBA" id="ARBA00022643"/>
    </source>
</evidence>
<keyword evidence="11" id="KW-0418">Kinase</keyword>
<reference evidence="18 19" key="1">
    <citation type="submission" date="2021-01" db="EMBL/GenBank/DDBJ databases">
        <title>Roseomonas sp. nov, a bacterium isolated from an oil production mixture in Yumen Oilfield.</title>
        <authorList>
            <person name="Wu D."/>
        </authorList>
    </citation>
    <scope>NUCLEOTIDE SEQUENCE [LARGE SCALE GENOMIC DNA]</scope>
    <source>
        <strain evidence="18 19">ROY-5-3</strain>
    </source>
</reference>
<dbReference type="PANTHER" id="PTHR41523:SF8">
    <property type="entry name" value="ETHYLENE RESPONSE SENSOR PROTEIN"/>
    <property type="match status" value="1"/>
</dbReference>
<keyword evidence="9" id="KW-0677">Repeat</keyword>
<dbReference type="Pfam" id="PF07536">
    <property type="entry name" value="HWE_HK"/>
    <property type="match status" value="1"/>
</dbReference>
<dbReference type="InterPro" id="IPR011102">
    <property type="entry name" value="Sig_transdc_His_kinase_HWE"/>
</dbReference>
<dbReference type="InterPro" id="IPR013656">
    <property type="entry name" value="PAS_4"/>
</dbReference>
<dbReference type="InterPro" id="IPR000700">
    <property type="entry name" value="PAS-assoc_C"/>
</dbReference>
<keyword evidence="13" id="KW-0157">Chromophore</keyword>
<keyword evidence="8" id="KW-0808">Transferase</keyword>
<evidence type="ECO:0000256" key="3">
    <source>
        <dbReference type="ARBA" id="ARBA00022543"/>
    </source>
</evidence>
<dbReference type="Proteomes" id="UP000689967">
    <property type="component" value="Unassembled WGS sequence"/>
</dbReference>
<evidence type="ECO:0000256" key="13">
    <source>
        <dbReference type="ARBA" id="ARBA00022991"/>
    </source>
</evidence>
<evidence type="ECO:0000313" key="18">
    <source>
        <dbReference type="EMBL" id="MBU8545024.1"/>
    </source>
</evidence>
<dbReference type="NCBIfam" id="TIGR00229">
    <property type="entry name" value="sensory_box"/>
    <property type="match status" value="1"/>
</dbReference>
<dbReference type="PROSITE" id="PS50113">
    <property type="entry name" value="PAC"/>
    <property type="match status" value="1"/>
</dbReference>
<dbReference type="InterPro" id="IPR001610">
    <property type="entry name" value="PAC"/>
</dbReference>
<evidence type="ECO:0000256" key="1">
    <source>
        <dbReference type="ARBA" id="ARBA00000085"/>
    </source>
</evidence>
<dbReference type="PANTHER" id="PTHR41523">
    <property type="entry name" value="TWO-COMPONENT SYSTEM SENSOR PROTEIN"/>
    <property type="match status" value="1"/>
</dbReference>
<dbReference type="Pfam" id="PF08448">
    <property type="entry name" value="PAS_4"/>
    <property type="match status" value="1"/>
</dbReference>
<keyword evidence="7" id="KW-0288">FMN</keyword>
<dbReference type="SMART" id="SM00091">
    <property type="entry name" value="PAS"/>
    <property type="match status" value="2"/>
</dbReference>
<keyword evidence="15" id="KW-0675">Receptor</keyword>
<gene>
    <name evidence="18" type="ORF">JJQ90_14990</name>
</gene>
<evidence type="ECO:0000259" key="17">
    <source>
        <dbReference type="PROSITE" id="PS50113"/>
    </source>
</evidence>
<dbReference type="EC" id="2.7.13.3" evidence="2"/>
<evidence type="ECO:0000256" key="11">
    <source>
        <dbReference type="ARBA" id="ARBA00022777"/>
    </source>
</evidence>